<dbReference type="RefSeq" id="WP_143080443.1">
    <property type="nucleotide sequence ID" value="NZ_FOXS01000011.1"/>
</dbReference>
<keyword evidence="2" id="KW-1185">Reference proteome</keyword>
<dbReference type="OrthoDB" id="1451802at2"/>
<name>A0A1I6BQY2_HYMAR</name>
<reference evidence="2" key="1">
    <citation type="submission" date="2016-10" db="EMBL/GenBank/DDBJ databases">
        <authorList>
            <person name="Varghese N."/>
            <person name="Submissions S."/>
        </authorList>
    </citation>
    <scope>NUCLEOTIDE SEQUENCE [LARGE SCALE GENOMIC DNA]</scope>
    <source>
        <strain evidence="2">OR362-8,ATCC BAA-1266,JCM 13504</strain>
    </source>
</reference>
<dbReference type="Proteomes" id="UP000199029">
    <property type="component" value="Unassembled WGS sequence"/>
</dbReference>
<sequence>MDIAALEKELIAGGHHGWYLAGGMLDDTVTLNRTVDGWEVYYTERGKKYNVRNFTTEDEACRYFLAFISRDGSTFGNS</sequence>
<dbReference type="AlphaFoldDB" id="A0A1I6BQY2"/>
<accession>A0A1I6BQY2</accession>
<evidence type="ECO:0000313" key="2">
    <source>
        <dbReference type="Proteomes" id="UP000199029"/>
    </source>
</evidence>
<evidence type="ECO:0000313" key="1">
    <source>
        <dbReference type="EMBL" id="SFQ83335.1"/>
    </source>
</evidence>
<dbReference type="EMBL" id="FOXS01000011">
    <property type="protein sequence ID" value="SFQ83335.1"/>
    <property type="molecule type" value="Genomic_DNA"/>
</dbReference>
<gene>
    <name evidence="1" type="ORF">SAMN04515668_4949</name>
</gene>
<protein>
    <submittedName>
        <fullName evidence="1">Uncharacterized protein</fullName>
    </submittedName>
</protein>
<proteinExistence type="predicted"/>
<organism evidence="1 2">
    <name type="scientific">Hymenobacter arizonensis</name>
    <name type="common">Siccationidurans arizonensis</name>
    <dbReference type="NCBI Taxonomy" id="1227077"/>
    <lineage>
        <taxon>Bacteria</taxon>
        <taxon>Pseudomonadati</taxon>
        <taxon>Bacteroidota</taxon>
        <taxon>Cytophagia</taxon>
        <taxon>Cytophagales</taxon>
        <taxon>Hymenobacteraceae</taxon>
        <taxon>Hymenobacter</taxon>
    </lineage>
</organism>